<dbReference type="Proteomes" id="UP000266649">
    <property type="component" value="Unassembled WGS sequence"/>
</dbReference>
<dbReference type="GO" id="GO:0016616">
    <property type="term" value="F:oxidoreductase activity, acting on the CH-OH group of donors, NAD or NADP as acceptor"/>
    <property type="evidence" value="ECO:0007669"/>
    <property type="project" value="UniProtKB-ARBA"/>
</dbReference>
<gene>
    <name evidence="3" type="ORF">D2N39_07425</name>
</gene>
<evidence type="ECO:0000259" key="2">
    <source>
        <dbReference type="SMART" id="SM00822"/>
    </source>
</evidence>
<dbReference type="OrthoDB" id="9793325at2"/>
<name>A0A398BSH8_9RHOB</name>
<dbReference type="EMBL" id="QXXQ01000003">
    <property type="protein sequence ID" value="RID92467.1"/>
    <property type="molecule type" value="Genomic_DNA"/>
</dbReference>
<dbReference type="PANTHER" id="PTHR42760">
    <property type="entry name" value="SHORT-CHAIN DEHYDROGENASES/REDUCTASES FAMILY MEMBER"/>
    <property type="match status" value="1"/>
</dbReference>
<dbReference type="InterPro" id="IPR036291">
    <property type="entry name" value="NAD(P)-bd_dom_sf"/>
</dbReference>
<feature type="domain" description="Ketoreductase" evidence="2">
    <location>
        <begin position="9"/>
        <end position="193"/>
    </location>
</feature>
<dbReference type="PROSITE" id="PS00061">
    <property type="entry name" value="ADH_SHORT"/>
    <property type="match status" value="1"/>
</dbReference>
<dbReference type="Pfam" id="PF13561">
    <property type="entry name" value="adh_short_C2"/>
    <property type="match status" value="1"/>
</dbReference>
<dbReference type="InterPro" id="IPR002347">
    <property type="entry name" value="SDR_fam"/>
</dbReference>
<evidence type="ECO:0000256" key="1">
    <source>
        <dbReference type="ARBA" id="ARBA00006484"/>
    </source>
</evidence>
<organism evidence="3 4">
    <name type="scientific">Gemmobacter lutimaris</name>
    <dbReference type="NCBI Taxonomy" id="2306023"/>
    <lineage>
        <taxon>Bacteria</taxon>
        <taxon>Pseudomonadati</taxon>
        <taxon>Pseudomonadota</taxon>
        <taxon>Alphaproteobacteria</taxon>
        <taxon>Rhodobacterales</taxon>
        <taxon>Paracoccaceae</taxon>
        <taxon>Gemmobacter</taxon>
    </lineage>
</organism>
<protein>
    <submittedName>
        <fullName evidence="3">SDR family oxidoreductase</fullName>
    </submittedName>
</protein>
<dbReference type="PRINTS" id="PR00080">
    <property type="entry name" value="SDRFAMILY"/>
</dbReference>
<dbReference type="GO" id="GO:0030497">
    <property type="term" value="P:fatty acid elongation"/>
    <property type="evidence" value="ECO:0007669"/>
    <property type="project" value="TreeGrafter"/>
</dbReference>
<sequence length="256" mass="26409">MTAALLTTPRVAVTGAGGPMGLAIARRLAQAGARAMALTDISGTRLDANAALLRTEFPALEIVAMRGDVTGQVEAGAFAEAALAAFGGIDVLVNTVGGLRSAQLYTPLLDMTEVQWRATFDLNLMGCFHLIRAFAPGMLDRGAGRIVNFATIVFGGEKGQADYAAAKAGVASLTRSLAAELAPAITVNAVAPGLTRTSVTRNMPETEATRLTAGACIPRMAEPEEIAEAVAFFASEPARFVTGEIMAVSGGLHPHL</sequence>
<dbReference type="AlphaFoldDB" id="A0A398BSH8"/>
<dbReference type="PANTHER" id="PTHR42760:SF129">
    <property type="entry name" value="OXIDOREDUCTASE"/>
    <property type="match status" value="1"/>
</dbReference>
<comment type="similarity">
    <text evidence="1">Belongs to the short-chain dehydrogenases/reductases (SDR) family.</text>
</comment>
<keyword evidence="4" id="KW-1185">Reference proteome</keyword>
<dbReference type="Gene3D" id="3.40.50.720">
    <property type="entry name" value="NAD(P)-binding Rossmann-like Domain"/>
    <property type="match status" value="1"/>
</dbReference>
<dbReference type="FunFam" id="3.40.50.720:FF:000084">
    <property type="entry name" value="Short-chain dehydrogenase reductase"/>
    <property type="match status" value="1"/>
</dbReference>
<comment type="caution">
    <text evidence="3">The sequence shown here is derived from an EMBL/GenBank/DDBJ whole genome shotgun (WGS) entry which is preliminary data.</text>
</comment>
<accession>A0A398BSH8</accession>
<dbReference type="PRINTS" id="PR00081">
    <property type="entry name" value="GDHRDH"/>
</dbReference>
<evidence type="ECO:0000313" key="4">
    <source>
        <dbReference type="Proteomes" id="UP000266649"/>
    </source>
</evidence>
<dbReference type="InterPro" id="IPR020904">
    <property type="entry name" value="Sc_DH/Rdtase_CS"/>
</dbReference>
<dbReference type="InterPro" id="IPR057326">
    <property type="entry name" value="KR_dom"/>
</dbReference>
<dbReference type="SMART" id="SM00822">
    <property type="entry name" value="PKS_KR"/>
    <property type="match status" value="1"/>
</dbReference>
<reference evidence="3 4" key="1">
    <citation type="submission" date="2018-09" db="EMBL/GenBank/DDBJ databases">
        <title>Gemmobacter lutimaris sp. nov., a marine bacterium isolated from tidal flat.</title>
        <authorList>
            <person name="Lee D.W."/>
            <person name="Yoo Y."/>
            <person name="Kim J.-J."/>
            <person name="Kim B.S."/>
        </authorList>
    </citation>
    <scope>NUCLEOTIDE SEQUENCE [LARGE SCALE GENOMIC DNA]</scope>
    <source>
        <strain evidence="3 4">YJ-T1-11</strain>
    </source>
</reference>
<dbReference type="SUPFAM" id="SSF51735">
    <property type="entry name" value="NAD(P)-binding Rossmann-fold domains"/>
    <property type="match status" value="1"/>
</dbReference>
<dbReference type="RefSeq" id="WP_119134144.1">
    <property type="nucleotide sequence ID" value="NZ_QXXQ01000003.1"/>
</dbReference>
<proteinExistence type="inferred from homology"/>
<evidence type="ECO:0000313" key="3">
    <source>
        <dbReference type="EMBL" id="RID92467.1"/>
    </source>
</evidence>